<gene>
    <name evidence="1" type="ORF">BDN72DRAFT_751180</name>
</gene>
<dbReference type="Proteomes" id="UP000308600">
    <property type="component" value="Unassembled WGS sequence"/>
</dbReference>
<proteinExistence type="predicted"/>
<organism evidence="1 2">
    <name type="scientific">Pluteus cervinus</name>
    <dbReference type="NCBI Taxonomy" id="181527"/>
    <lineage>
        <taxon>Eukaryota</taxon>
        <taxon>Fungi</taxon>
        <taxon>Dikarya</taxon>
        <taxon>Basidiomycota</taxon>
        <taxon>Agaricomycotina</taxon>
        <taxon>Agaricomycetes</taxon>
        <taxon>Agaricomycetidae</taxon>
        <taxon>Agaricales</taxon>
        <taxon>Pluteineae</taxon>
        <taxon>Pluteaceae</taxon>
        <taxon>Pluteus</taxon>
    </lineage>
</organism>
<accession>A0ACD3A139</accession>
<keyword evidence="2" id="KW-1185">Reference proteome</keyword>
<name>A0ACD3A139_9AGAR</name>
<feature type="non-terminal residue" evidence="1">
    <location>
        <position position="1"/>
    </location>
</feature>
<dbReference type="EMBL" id="ML208984">
    <property type="protein sequence ID" value="TFK59417.1"/>
    <property type="molecule type" value="Genomic_DNA"/>
</dbReference>
<evidence type="ECO:0000313" key="1">
    <source>
        <dbReference type="EMBL" id="TFK59417.1"/>
    </source>
</evidence>
<protein>
    <submittedName>
        <fullName evidence="1">Uncharacterized protein</fullName>
    </submittedName>
</protein>
<sequence>LFVLVSGRPVYSAALSISTTDLICSDFVHGIGQKTHPLRKPVRLQMATKGAHSTINHGVRAEVQLGMFSCNRYFDVSNVEGYDAILGAGFLRDYGVSLSFGEKAGVWGSPGIQESQGETCTPVKVGAKDRPSISDEVRRGLREKWVSKIKDLWWPEELTLPPWREVNHEIRLLDPLKRIAHPKARCAEDLRPQFMAKMNRYETAGLWISTTSPSSAPMLCLRK</sequence>
<evidence type="ECO:0000313" key="2">
    <source>
        <dbReference type="Proteomes" id="UP000308600"/>
    </source>
</evidence>
<reference evidence="1 2" key="1">
    <citation type="journal article" date="2019" name="Nat. Ecol. Evol.">
        <title>Megaphylogeny resolves global patterns of mushroom evolution.</title>
        <authorList>
            <person name="Varga T."/>
            <person name="Krizsan K."/>
            <person name="Foldi C."/>
            <person name="Dima B."/>
            <person name="Sanchez-Garcia M."/>
            <person name="Sanchez-Ramirez S."/>
            <person name="Szollosi G.J."/>
            <person name="Szarkandi J.G."/>
            <person name="Papp V."/>
            <person name="Albert L."/>
            <person name="Andreopoulos W."/>
            <person name="Angelini C."/>
            <person name="Antonin V."/>
            <person name="Barry K.W."/>
            <person name="Bougher N.L."/>
            <person name="Buchanan P."/>
            <person name="Buyck B."/>
            <person name="Bense V."/>
            <person name="Catcheside P."/>
            <person name="Chovatia M."/>
            <person name="Cooper J."/>
            <person name="Damon W."/>
            <person name="Desjardin D."/>
            <person name="Finy P."/>
            <person name="Geml J."/>
            <person name="Haridas S."/>
            <person name="Hughes K."/>
            <person name="Justo A."/>
            <person name="Karasinski D."/>
            <person name="Kautmanova I."/>
            <person name="Kiss B."/>
            <person name="Kocsube S."/>
            <person name="Kotiranta H."/>
            <person name="LaButti K.M."/>
            <person name="Lechner B.E."/>
            <person name="Liimatainen K."/>
            <person name="Lipzen A."/>
            <person name="Lukacs Z."/>
            <person name="Mihaltcheva S."/>
            <person name="Morgado L.N."/>
            <person name="Niskanen T."/>
            <person name="Noordeloos M.E."/>
            <person name="Ohm R.A."/>
            <person name="Ortiz-Santana B."/>
            <person name="Ovrebo C."/>
            <person name="Racz N."/>
            <person name="Riley R."/>
            <person name="Savchenko A."/>
            <person name="Shiryaev A."/>
            <person name="Soop K."/>
            <person name="Spirin V."/>
            <person name="Szebenyi C."/>
            <person name="Tomsovsky M."/>
            <person name="Tulloss R.E."/>
            <person name="Uehling J."/>
            <person name="Grigoriev I.V."/>
            <person name="Vagvolgyi C."/>
            <person name="Papp T."/>
            <person name="Martin F.M."/>
            <person name="Miettinen O."/>
            <person name="Hibbett D.S."/>
            <person name="Nagy L.G."/>
        </authorList>
    </citation>
    <scope>NUCLEOTIDE SEQUENCE [LARGE SCALE GENOMIC DNA]</scope>
    <source>
        <strain evidence="1 2">NL-1719</strain>
    </source>
</reference>
<feature type="non-terminal residue" evidence="1">
    <location>
        <position position="223"/>
    </location>
</feature>